<name>A0A5B6WGA1_9ROSI</name>
<feature type="transmembrane region" description="Helical" evidence="5">
    <location>
        <begin position="47"/>
        <end position="67"/>
    </location>
</feature>
<evidence type="ECO:0000256" key="4">
    <source>
        <dbReference type="ARBA" id="ARBA00022833"/>
    </source>
</evidence>
<proteinExistence type="inferred from homology"/>
<evidence type="ECO:0000259" key="6">
    <source>
        <dbReference type="Pfam" id="PF03145"/>
    </source>
</evidence>
<dbReference type="GO" id="GO:0006511">
    <property type="term" value="P:ubiquitin-dependent protein catabolic process"/>
    <property type="evidence" value="ECO:0007669"/>
    <property type="project" value="InterPro"/>
</dbReference>
<protein>
    <submittedName>
        <fullName evidence="7">E3 ubiquitin-protein ligase SINAT5-like</fullName>
    </submittedName>
</protein>
<evidence type="ECO:0000313" key="7">
    <source>
        <dbReference type="EMBL" id="KAA3480374.1"/>
    </source>
</evidence>
<keyword evidence="8" id="KW-1185">Reference proteome</keyword>
<dbReference type="InterPro" id="IPR008974">
    <property type="entry name" value="TRAF-like"/>
</dbReference>
<keyword evidence="5" id="KW-1133">Transmembrane helix</keyword>
<keyword evidence="3" id="KW-0863">Zinc-finger</keyword>
<gene>
    <name evidence="7" type="ORF">EPI10_020807</name>
</gene>
<organism evidence="7 8">
    <name type="scientific">Gossypium australe</name>
    <dbReference type="NCBI Taxonomy" id="47621"/>
    <lineage>
        <taxon>Eukaryota</taxon>
        <taxon>Viridiplantae</taxon>
        <taxon>Streptophyta</taxon>
        <taxon>Embryophyta</taxon>
        <taxon>Tracheophyta</taxon>
        <taxon>Spermatophyta</taxon>
        <taxon>Magnoliopsida</taxon>
        <taxon>eudicotyledons</taxon>
        <taxon>Gunneridae</taxon>
        <taxon>Pentapetalae</taxon>
        <taxon>rosids</taxon>
        <taxon>malvids</taxon>
        <taxon>Malvales</taxon>
        <taxon>Malvaceae</taxon>
        <taxon>Malvoideae</taxon>
        <taxon>Gossypium</taxon>
    </lineage>
</organism>
<comment type="caution">
    <text evidence="7">The sequence shown here is derived from an EMBL/GenBank/DDBJ whole genome shotgun (WGS) entry which is preliminary data.</text>
</comment>
<evidence type="ECO:0000256" key="2">
    <source>
        <dbReference type="ARBA" id="ARBA00022723"/>
    </source>
</evidence>
<dbReference type="Gene3D" id="2.60.210.10">
    <property type="entry name" value="Apoptosis, Tumor Necrosis Factor Receptor Associated Protein 2, Chain A"/>
    <property type="match status" value="1"/>
</dbReference>
<comment type="similarity">
    <text evidence="1">Belongs to the SINA (Seven in absentia) family.</text>
</comment>
<keyword evidence="5" id="KW-0812">Transmembrane</keyword>
<dbReference type="AlphaFoldDB" id="A0A5B6WGA1"/>
<dbReference type="InterPro" id="IPR018121">
    <property type="entry name" value="7-in-absentia-prot_TRAF-dom"/>
</dbReference>
<keyword evidence="2" id="KW-0479">Metal-binding</keyword>
<accession>A0A5B6WGA1</accession>
<evidence type="ECO:0000256" key="1">
    <source>
        <dbReference type="ARBA" id="ARBA00009119"/>
    </source>
</evidence>
<evidence type="ECO:0000256" key="3">
    <source>
        <dbReference type="ARBA" id="ARBA00022771"/>
    </source>
</evidence>
<feature type="transmembrane region" description="Helical" evidence="5">
    <location>
        <begin position="20"/>
        <end position="41"/>
    </location>
</feature>
<dbReference type="GO" id="GO:0008270">
    <property type="term" value="F:zinc ion binding"/>
    <property type="evidence" value="ECO:0007669"/>
    <property type="project" value="UniProtKB-KW"/>
</dbReference>
<dbReference type="Proteomes" id="UP000325315">
    <property type="component" value="Unassembled WGS sequence"/>
</dbReference>
<keyword evidence="4" id="KW-0862">Zinc</keyword>
<dbReference type="EMBL" id="SMMG02000003">
    <property type="protein sequence ID" value="KAA3480374.1"/>
    <property type="molecule type" value="Genomic_DNA"/>
</dbReference>
<dbReference type="Pfam" id="PF03145">
    <property type="entry name" value="Sina_TRAF"/>
    <property type="match status" value="1"/>
</dbReference>
<feature type="domain" description="Seven-in-absentia protein TRAF-like" evidence="6">
    <location>
        <begin position="39"/>
        <end position="77"/>
    </location>
</feature>
<keyword evidence="5" id="KW-0472">Membrane</keyword>
<evidence type="ECO:0000256" key="5">
    <source>
        <dbReference type="SAM" id="Phobius"/>
    </source>
</evidence>
<dbReference type="GO" id="GO:0005737">
    <property type="term" value="C:cytoplasm"/>
    <property type="evidence" value="ECO:0007669"/>
    <property type="project" value="InterPro"/>
</dbReference>
<reference evidence="8" key="1">
    <citation type="journal article" date="2019" name="Plant Biotechnol. J.">
        <title>Genome sequencing of the Australian wild diploid species Gossypium australe highlights disease resistance and delayed gland morphogenesis.</title>
        <authorList>
            <person name="Cai Y."/>
            <person name="Cai X."/>
            <person name="Wang Q."/>
            <person name="Wang P."/>
            <person name="Zhang Y."/>
            <person name="Cai C."/>
            <person name="Xu Y."/>
            <person name="Wang K."/>
            <person name="Zhou Z."/>
            <person name="Wang C."/>
            <person name="Geng S."/>
            <person name="Li B."/>
            <person name="Dong Q."/>
            <person name="Hou Y."/>
            <person name="Wang H."/>
            <person name="Ai P."/>
            <person name="Liu Z."/>
            <person name="Yi F."/>
            <person name="Sun M."/>
            <person name="An G."/>
            <person name="Cheng J."/>
            <person name="Zhang Y."/>
            <person name="Shi Q."/>
            <person name="Xie Y."/>
            <person name="Shi X."/>
            <person name="Chang Y."/>
            <person name="Huang F."/>
            <person name="Chen Y."/>
            <person name="Hong S."/>
            <person name="Mi L."/>
            <person name="Sun Q."/>
            <person name="Zhang L."/>
            <person name="Zhou B."/>
            <person name="Peng R."/>
            <person name="Zhang X."/>
            <person name="Liu F."/>
        </authorList>
    </citation>
    <scope>NUCLEOTIDE SEQUENCE [LARGE SCALE GENOMIC DNA]</scope>
    <source>
        <strain evidence="8">cv. PA1801</strain>
    </source>
</reference>
<sequence length="77" mass="8960">MLQHGELLRSTMIDGNLQWLCYLSSTSIPFIIFISIVFHSFGQYFCLYFEAFQLGMAPVYMAFLHFMGDEAEARNYS</sequence>
<dbReference type="OrthoDB" id="941555at2759"/>
<evidence type="ECO:0000313" key="8">
    <source>
        <dbReference type="Proteomes" id="UP000325315"/>
    </source>
</evidence>